<evidence type="ECO:0000313" key="1">
    <source>
        <dbReference type="EMBL" id="CAH1724298.1"/>
    </source>
</evidence>
<organism evidence="1 2">
    <name type="scientific">Aphis gossypii</name>
    <name type="common">Cotton aphid</name>
    <dbReference type="NCBI Taxonomy" id="80765"/>
    <lineage>
        <taxon>Eukaryota</taxon>
        <taxon>Metazoa</taxon>
        <taxon>Ecdysozoa</taxon>
        <taxon>Arthropoda</taxon>
        <taxon>Hexapoda</taxon>
        <taxon>Insecta</taxon>
        <taxon>Pterygota</taxon>
        <taxon>Neoptera</taxon>
        <taxon>Paraneoptera</taxon>
        <taxon>Hemiptera</taxon>
        <taxon>Sternorrhyncha</taxon>
        <taxon>Aphidomorpha</taxon>
        <taxon>Aphidoidea</taxon>
        <taxon>Aphididae</taxon>
        <taxon>Aphidini</taxon>
        <taxon>Aphis</taxon>
        <taxon>Aphis</taxon>
    </lineage>
</organism>
<sequence length="134" mass="15072">MRAAAVCDVCLNFSCYEHVLSFSLPITFSVDLFVRVFIHLFCIVYEYCTSMHVQKCCGGGPAESGYPCRAWLGRHSEIDVILITREVAYHKGPGPVRPFVLCTRRCYTHTHVPCFPLIDSLSLSLLLFPNVLAL</sequence>
<reference evidence="1" key="1">
    <citation type="submission" date="2022-02" db="EMBL/GenBank/DDBJ databases">
        <authorList>
            <person name="King R."/>
        </authorList>
    </citation>
    <scope>NUCLEOTIDE SEQUENCE</scope>
</reference>
<proteinExistence type="predicted"/>
<dbReference type="AlphaFoldDB" id="A0A9P0J214"/>
<name>A0A9P0J214_APHGO</name>
<dbReference type="Proteomes" id="UP001154329">
    <property type="component" value="Chromosome 2"/>
</dbReference>
<gene>
    <name evidence="1" type="ORF">APHIGO_LOCUS5624</name>
</gene>
<accession>A0A9P0J214</accession>
<evidence type="ECO:0000313" key="2">
    <source>
        <dbReference type="Proteomes" id="UP001154329"/>
    </source>
</evidence>
<protein>
    <submittedName>
        <fullName evidence="1">Uncharacterized protein</fullName>
    </submittedName>
</protein>
<keyword evidence="2" id="KW-1185">Reference proteome</keyword>
<reference evidence="1" key="2">
    <citation type="submission" date="2022-10" db="EMBL/GenBank/DDBJ databases">
        <authorList>
            <consortium name="ENA_rothamsted_submissions"/>
            <consortium name="culmorum"/>
            <person name="King R."/>
        </authorList>
    </citation>
    <scope>NUCLEOTIDE SEQUENCE</scope>
</reference>
<dbReference type="EMBL" id="OU899035">
    <property type="protein sequence ID" value="CAH1724298.1"/>
    <property type="molecule type" value="Genomic_DNA"/>
</dbReference>